<evidence type="ECO:0000256" key="1">
    <source>
        <dbReference type="ARBA" id="ARBA00022603"/>
    </source>
</evidence>
<keyword evidence="2 3" id="KW-0808">Transferase</keyword>
<dbReference type="GO" id="GO:0005886">
    <property type="term" value="C:plasma membrane"/>
    <property type="evidence" value="ECO:0007669"/>
    <property type="project" value="TreeGrafter"/>
</dbReference>
<dbReference type="Pfam" id="PF13578">
    <property type="entry name" value="Methyltransf_24"/>
    <property type="match status" value="1"/>
</dbReference>
<sequence length="1228" mass="135814">MTKTAGRQLPEAPSLWRLTGIDGAGAGLEPALTRPERLVSPDSWAGHLPFAFWLVAAARPRRYVELGVHTGNSYCSIAQAVLKYKLATECFGIDHWYGDVQAGLYGEDVYQDLKAWHDPRFGQFSRLLRMSFADGRAYVEDGSVDILHIDGLHTYEAVREDFETWQSKMSDRGIVLFHDTNVFQSDFGVCDYWQEIKSRYPTFEFLNSNGLGVAYVGTQPIRDVLPDVAGLFRLNEDERQVSAIRRYFSQLGDGHVQAIRFAEMQQRGERSARQLQRAYEDLAALDRDRSAVLAARAPLQDKALKWDQLYVRTGGSISLDLDGVSEALGRLYNSDNPQARRDRNILKRQLTQLVQSGTFEPHYRDLALWAAKRVWTKLATRLRRLPVGEGDATIAAIRDSGLFDEQHYSLTAAARAAGQDPLEHYLQIGEARRISPSKGFDPDYYARRNRDVDQTGFGLLRHFVLFGQTEQRPAVTPAKRMVLPEMPSTQRPRVLLLVEHDTDIATSFAVSVAARIDRTHDVILLVPAGSGLGERFSGVAKAVVFFPDEPDIEGVDRNEVLARIVAELQPSFGVVMSVRSRVNVRGLAAAGLGLVQLVDEFSSSVRPHGSAYEFLPWAHRLVFPSRTVAGSFVEEHPYLSRRQMAVLPPAADPTIKAQDLGFGRQDYQAGVRKLVRPSQHEGDVLVLGYGELTPQSGIEAFIALAAETGARSGQGRSLYFVWVAPDYDGENGSDYARLIAALIKRTGVGDYCRIVSTDADIETVLHCIDIYALTAPMDAMSHNAIAAVRAGKPVVCFESGSSLAEVLKGDETTHVLVSSHLKLSDLSDSVLRLSDDCELYRKTQAACLALSAAVFSSSSYVDRVLQFGEEARQEALAIQQDYQLVQQAQPPVFQEAVFGGSWPVDLYPQDLLHTYLLRSRIARSTSGSLATGLRRPMAGFNPLIYAEDCTGYDGSRDPLADWLEAGRPDGRWTHPLVQPSAATTKPIRATTLLHGHFYYTDLLEDFVTRLRMNASLVDVVITVPDDAKAQQARQVLASASLKGTTSVQVVGNRGRDIGPFLTGLDPALLGRYEIVGHVHGKKSPHVEKLTGDQWRNFLWEHLIGGAHPAADACLAAFEADPKLGLVFPEDAHLHGWDDNLALAEQLAKKMGRVDPLPKAFEWPIGTMFWARTAALKPLFDLKLDWSDYPTEPLAGDGTLLHALERLVPFAVEQAGYGYAAAFLPEVQR</sequence>
<dbReference type="Proteomes" id="UP000307378">
    <property type="component" value="Unassembled WGS sequence"/>
</dbReference>
<keyword evidence="1" id="KW-0489">Methyltransferase</keyword>
<dbReference type="GO" id="GO:0008168">
    <property type="term" value="F:methyltransferase activity"/>
    <property type="evidence" value="ECO:0007669"/>
    <property type="project" value="UniProtKB-KW"/>
</dbReference>
<dbReference type="Pfam" id="PF05045">
    <property type="entry name" value="RgpF"/>
    <property type="match status" value="1"/>
</dbReference>
<dbReference type="InterPro" id="IPR029063">
    <property type="entry name" value="SAM-dependent_MTases_sf"/>
</dbReference>
<evidence type="ECO:0000313" key="4">
    <source>
        <dbReference type="Proteomes" id="UP000307378"/>
    </source>
</evidence>
<dbReference type="PANTHER" id="PTHR40048">
    <property type="entry name" value="RHAMNOSYL O-METHYLTRANSFERASE"/>
    <property type="match status" value="1"/>
</dbReference>
<accession>A0A4S8PK44</accession>
<protein>
    <submittedName>
        <fullName evidence="3">Glycosyl transferase, group 1</fullName>
    </submittedName>
</protein>
<dbReference type="Gene3D" id="3.40.50.2000">
    <property type="entry name" value="Glycogen Phosphorylase B"/>
    <property type="match status" value="1"/>
</dbReference>
<dbReference type="SUPFAM" id="SSF53756">
    <property type="entry name" value="UDP-Glycosyltransferase/glycogen phosphorylase"/>
    <property type="match status" value="1"/>
</dbReference>
<reference evidence="3 4" key="1">
    <citation type="submission" date="2019-04" db="EMBL/GenBank/DDBJ databases">
        <title>genome sequence of strain W3.</title>
        <authorList>
            <person name="Gao J."/>
            <person name="Sun J."/>
        </authorList>
    </citation>
    <scope>NUCLEOTIDE SEQUENCE [LARGE SCALE GENOMIC DNA]</scope>
    <source>
        <strain evidence="3 4">W3</strain>
    </source>
</reference>
<dbReference type="PANTHER" id="PTHR40048:SF1">
    <property type="entry name" value="RHAMNOSYL O-METHYLTRANSFERASE"/>
    <property type="match status" value="1"/>
</dbReference>
<dbReference type="GO" id="GO:0071770">
    <property type="term" value="P:DIM/DIP cell wall layer assembly"/>
    <property type="evidence" value="ECO:0007669"/>
    <property type="project" value="TreeGrafter"/>
</dbReference>
<dbReference type="InterPro" id="IPR007739">
    <property type="entry name" value="RgpF"/>
</dbReference>
<dbReference type="GO" id="GO:0032259">
    <property type="term" value="P:methylation"/>
    <property type="evidence" value="ECO:0007669"/>
    <property type="project" value="UniProtKB-KW"/>
</dbReference>
<dbReference type="AlphaFoldDB" id="A0A4S8PK44"/>
<organism evidence="3 4">
    <name type="scientific">Rhizobium rosettiformans W3</name>
    <dbReference type="NCBI Taxonomy" id="538378"/>
    <lineage>
        <taxon>Bacteria</taxon>
        <taxon>Pseudomonadati</taxon>
        <taxon>Pseudomonadota</taxon>
        <taxon>Alphaproteobacteria</taxon>
        <taxon>Hyphomicrobiales</taxon>
        <taxon>Rhizobiaceae</taxon>
        <taxon>Rhizobium/Agrobacterium group</taxon>
        <taxon>Rhizobium</taxon>
    </lineage>
</organism>
<evidence type="ECO:0000256" key="2">
    <source>
        <dbReference type="ARBA" id="ARBA00022679"/>
    </source>
</evidence>
<proteinExistence type="predicted"/>
<evidence type="ECO:0000313" key="3">
    <source>
        <dbReference type="EMBL" id="THV31087.1"/>
    </source>
</evidence>
<comment type="caution">
    <text evidence="3">The sequence shown here is derived from an EMBL/GenBank/DDBJ whole genome shotgun (WGS) entry which is preliminary data.</text>
</comment>
<dbReference type="RefSeq" id="WP_136543354.1">
    <property type="nucleotide sequence ID" value="NZ_STGU01000023.1"/>
</dbReference>
<dbReference type="EMBL" id="STGU01000023">
    <property type="protein sequence ID" value="THV31087.1"/>
    <property type="molecule type" value="Genomic_DNA"/>
</dbReference>
<dbReference type="SUPFAM" id="SSF53335">
    <property type="entry name" value="S-adenosyl-L-methionine-dependent methyltransferases"/>
    <property type="match status" value="1"/>
</dbReference>
<dbReference type="Gene3D" id="3.40.50.150">
    <property type="entry name" value="Vaccinia Virus protein VP39"/>
    <property type="match status" value="1"/>
</dbReference>
<gene>
    <name evidence="3" type="ORF">FAA86_22530</name>
</gene>
<name>A0A4S8PK44_9HYPH</name>